<sequence length="183" mass="20689">MCIDFQDLNKACPKDFYPLPRIDQLVDSTSGCELLSIMDAFEGYHQIMLAPEDHKGVSLITSDDTFCYVAMPFGLKNAGATYQRLVDKIFRPLLGKNMEVYVDDMLVKSKEACNHVENLEETFALLRKYQLKLIPGKCAFGVSEGRFLRFMVTQRGIEANPTKIKAILDMGPPTNINEVQRLT</sequence>
<dbReference type="EMBL" id="JACGWK010000572">
    <property type="protein sequence ID" value="KAL0295871.1"/>
    <property type="molecule type" value="Genomic_DNA"/>
</dbReference>
<accession>A0AAW2JQF0</accession>
<protein>
    <submittedName>
        <fullName evidence="2">Retrovirus-related Pol polyprotein from transposon</fullName>
    </submittedName>
</protein>
<reference evidence="2" key="2">
    <citation type="journal article" date="2024" name="Plant">
        <title>Genomic evolution and insights into agronomic trait innovations of Sesamum species.</title>
        <authorList>
            <person name="Miao H."/>
            <person name="Wang L."/>
            <person name="Qu L."/>
            <person name="Liu H."/>
            <person name="Sun Y."/>
            <person name="Le M."/>
            <person name="Wang Q."/>
            <person name="Wei S."/>
            <person name="Zheng Y."/>
            <person name="Lin W."/>
            <person name="Duan Y."/>
            <person name="Cao H."/>
            <person name="Xiong S."/>
            <person name="Wang X."/>
            <person name="Wei L."/>
            <person name="Li C."/>
            <person name="Ma Q."/>
            <person name="Ju M."/>
            <person name="Zhao R."/>
            <person name="Li G."/>
            <person name="Mu C."/>
            <person name="Tian Q."/>
            <person name="Mei H."/>
            <person name="Zhang T."/>
            <person name="Gao T."/>
            <person name="Zhang H."/>
        </authorList>
    </citation>
    <scope>NUCLEOTIDE SEQUENCE</scope>
    <source>
        <strain evidence="2">G01</strain>
    </source>
</reference>
<dbReference type="InterPro" id="IPR000477">
    <property type="entry name" value="RT_dom"/>
</dbReference>
<dbReference type="PANTHER" id="PTHR24559:SF444">
    <property type="entry name" value="REVERSE TRANSCRIPTASE DOMAIN-CONTAINING PROTEIN"/>
    <property type="match status" value="1"/>
</dbReference>
<evidence type="ECO:0000313" key="2">
    <source>
        <dbReference type="EMBL" id="KAL0295871.1"/>
    </source>
</evidence>
<dbReference type="PANTHER" id="PTHR24559">
    <property type="entry name" value="TRANSPOSON TY3-I GAG-POL POLYPROTEIN"/>
    <property type="match status" value="1"/>
</dbReference>
<organism evidence="2">
    <name type="scientific">Sesamum angustifolium</name>
    <dbReference type="NCBI Taxonomy" id="2727405"/>
    <lineage>
        <taxon>Eukaryota</taxon>
        <taxon>Viridiplantae</taxon>
        <taxon>Streptophyta</taxon>
        <taxon>Embryophyta</taxon>
        <taxon>Tracheophyta</taxon>
        <taxon>Spermatophyta</taxon>
        <taxon>Magnoliopsida</taxon>
        <taxon>eudicotyledons</taxon>
        <taxon>Gunneridae</taxon>
        <taxon>Pentapetalae</taxon>
        <taxon>asterids</taxon>
        <taxon>lamiids</taxon>
        <taxon>Lamiales</taxon>
        <taxon>Pedaliaceae</taxon>
        <taxon>Sesamum</taxon>
    </lineage>
</organism>
<evidence type="ECO:0000259" key="1">
    <source>
        <dbReference type="Pfam" id="PF00078"/>
    </source>
</evidence>
<comment type="caution">
    <text evidence="2">The sequence shown here is derived from an EMBL/GenBank/DDBJ whole genome shotgun (WGS) entry which is preliminary data.</text>
</comment>
<dbReference type="Pfam" id="PF00078">
    <property type="entry name" value="RVT_1"/>
    <property type="match status" value="1"/>
</dbReference>
<dbReference type="InterPro" id="IPR043128">
    <property type="entry name" value="Rev_trsase/Diguanyl_cyclase"/>
</dbReference>
<dbReference type="CDD" id="cd01647">
    <property type="entry name" value="RT_LTR"/>
    <property type="match status" value="1"/>
</dbReference>
<dbReference type="Gene3D" id="3.10.10.10">
    <property type="entry name" value="HIV Type 1 Reverse Transcriptase, subunit A, domain 1"/>
    <property type="match status" value="1"/>
</dbReference>
<dbReference type="Gene3D" id="3.30.70.270">
    <property type="match status" value="1"/>
</dbReference>
<dbReference type="SUPFAM" id="SSF56672">
    <property type="entry name" value="DNA/RNA polymerases"/>
    <property type="match status" value="1"/>
</dbReference>
<proteinExistence type="predicted"/>
<dbReference type="InterPro" id="IPR043502">
    <property type="entry name" value="DNA/RNA_pol_sf"/>
</dbReference>
<name>A0AAW2JQF0_9LAMI</name>
<reference evidence="2" key="1">
    <citation type="submission" date="2020-06" db="EMBL/GenBank/DDBJ databases">
        <authorList>
            <person name="Li T."/>
            <person name="Hu X."/>
            <person name="Zhang T."/>
            <person name="Song X."/>
            <person name="Zhang H."/>
            <person name="Dai N."/>
            <person name="Sheng W."/>
            <person name="Hou X."/>
            <person name="Wei L."/>
        </authorList>
    </citation>
    <scope>NUCLEOTIDE SEQUENCE</scope>
    <source>
        <strain evidence="2">G01</strain>
        <tissue evidence="2">Leaf</tissue>
    </source>
</reference>
<feature type="domain" description="Reverse transcriptase" evidence="1">
    <location>
        <begin position="2"/>
        <end position="148"/>
    </location>
</feature>
<gene>
    <name evidence="2" type="ORF">Sangu_3180200</name>
</gene>
<dbReference type="AlphaFoldDB" id="A0AAW2JQF0"/>
<dbReference type="InterPro" id="IPR053134">
    <property type="entry name" value="RNA-dir_DNA_polymerase"/>
</dbReference>